<comment type="caution">
    <text evidence="3">The sequence shown here is derived from an EMBL/GenBank/DDBJ whole genome shotgun (WGS) entry which is preliminary data.</text>
</comment>
<proteinExistence type="inferred from homology"/>
<reference evidence="3" key="1">
    <citation type="submission" date="2021-05" db="EMBL/GenBank/DDBJ databases">
        <authorList>
            <person name="Pietrasiak N."/>
            <person name="Ward R."/>
            <person name="Stajich J.E."/>
            <person name="Kurbessoian T."/>
        </authorList>
    </citation>
    <scope>NUCLEOTIDE SEQUENCE</scope>
    <source>
        <strain evidence="3">UHER 2000/2452</strain>
    </source>
</reference>
<sequence>MAKIFSVFNQAGGVGKTTLSMNLGYELSQRGKRILLLDFDPQGSLTIFMGLEPESLSATIYDCLMKSYPTSAAILPSLHGMDLLPANIGLGMAEMELVVAPMRESKLKKVLTPILKSYDLILIDCLPSLGMLSYLSLVTSDCVLVPIDCEFKSYRGTDLLLQTVENVKGEANPDLSVFGFVPTKYSKAKTQHKRSLGAMNQYLSMIAPVFEPIPNAIAFADASEQGQPLATYDRRHEALKSIALLADQVCAELNQDLGALAHVQ</sequence>
<dbReference type="InterPro" id="IPR027417">
    <property type="entry name" value="P-loop_NTPase"/>
</dbReference>
<dbReference type="EMBL" id="JAHHHD010000054">
    <property type="protein sequence ID" value="MBW4662052.1"/>
    <property type="molecule type" value="Genomic_DNA"/>
</dbReference>
<dbReference type="FunFam" id="3.40.50.300:FF:000285">
    <property type="entry name" value="Sporulation initiation inhibitor Soj"/>
    <property type="match status" value="1"/>
</dbReference>
<dbReference type="PANTHER" id="PTHR13696:SF99">
    <property type="entry name" value="COBYRINIC ACID AC-DIAMIDE SYNTHASE"/>
    <property type="match status" value="1"/>
</dbReference>
<dbReference type="InterPro" id="IPR050678">
    <property type="entry name" value="DNA_Partitioning_ATPase"/>
</dbReference>
<dbReference type="AlphaFoldDB" id="A0A951QF18"/>
<reference evidence="3" key="2">
    <citation type="journal article" date="2022" name="Microbiol. Resour. Announc.">
        <title>Metagenome Sequencing to Explore Phylogenomics of Terrestrial Cyanobacteria.</title>
        <authorList>
            <person name="Ward R.D."/>
            <person name="Stajich J.E."/>
            <person name="Johansen J.R."/>
            <person name="Huntemann M."/>
            <person name="Clum A."/>
            <person name="Foster B."/>
            <person name="Foster B."/>
            <person name="Roux S."/>
            <person name="Palaniappan K."/>
            <person name="Varghese N."/>
            <person name="Mukherjee S."/>
            <person name="Reddy T.B.K."/>
            <person name="Daum C."/>
            <person name="Copeland A."/>
            <person name="Chen I.A."/>
            <person name="Ivanova N.N."/>
            <person name="Kyrpides N.C."/>
            <person name="Shapiro N."/>
            <person name="Eloe-Fadrosh E.A."/>
            <person name="Pietrasiak N."/>
        </authorList>
    </citation>
    <scope>NUCLEOTIDE SEQUENCE</scope>
    <source>
        <strain evidence="3">UHER 2000/2452</strain>
    </source>
</reference>
<dbReference type="Pfam" id="PF13614">
    <property type="entry name" value="AAA_31"/>
    <property type="match status" value="1"/>
</dbReference>
<accession>A0A951QF18</accession>
<dbReference type="PANTHER" id="PTHR13696">
    <property type="entry name" value="P-LOOP CONTAINING NUCLEOSIDE TRIPHOSPHATE HYDROLASE"/>
    <property type="match status" value="1"/>
</dbReference>
<dbReference type="InterPro" id="IPR025669">
    <property type="entry name" value="AAA_dom"/>
</dbReference>
<organism evidence="3 4">
    <name type="scientific">Drouetiella hepatica Uher 2000/2452</name>
    <dbReference type="NCBI Taxonomy" id="904376"/>
    <lineage>
        <taxon>Bacteria</taxon>
        <taxon>Bacillati</taxon>
        <taxon>Cyanobacteriota</taxon>
        <taxon>Cyanophyceae</taxon>
        <taxon>Oculatellales</taxon>
        <taxon>Oculatellaceae</taxon>
        <taxon>Drouetiella</taxon>
    </lineage>
</organism>
<dbReference type="PIRSF" id="PIRSF009320">
    <property type="entry name" value="Nuc_binding_HP_1000"/>
    <property type="match status" value="1"/>
</dbReference>
<protein>
    <submittedName>
        <fullName evidence="3">AAA family ATPase</fullName>
    </submittedName>
</protein>
<evidence type="ECO:0000313" key="4">
    <source>
        <dbReference type="Proteomes" id="UP000757435"/>
    </source>
</evidence>
<gene>
    <name evidence="3" type="ORF">KME15_25625</name>
</gene>
<evidence type="ECO:0000259" key="2">
    <source>
        <dbReference type="Pfam" id="PF13614"/>
    </source>
</evidence>
<dbReference type="SUPFAM" id="SSF52540">
    <property type="entry name" value="P-loop containing nucleoside triphosphate hydrolases"/>
    <property type="match status" value="1"/>
</dbReference>
<feature type="domain" description="AAA" evidence="2">
    <location>
        <begin position="3"/>
        <end position="176"/>
    </location>
</feature>
<dbReference type="Proteomes" id="UP000757435">
    <property type="component" value="Unassembled WGS sequence"/>
</dbReference>
<evidence type="ECO:0000313" key="3">
    <source>
        <dbReference type="EMBL" id="MBW4662052.1"/>
    </source>
</evidence>
<dbReference type="Gene3D" id="3.40.50.300">
    <property type="entry name" value="P-loop containing nucleotide triphosphate hydrolases"/>
    <property type="match status" value="1"/>
</dbReference>
<evidence type="ECO:0000256" key="1">
    <source>
        <dbReference type="ARBA" id="ARBA00006976"/>
    </source>
</evidence>
<comment type="similarity">
    <text evidence="1">Belongs to the ParA family.</text>
</comment>
<dbReference type="CDD" id="cd02042">
    <property type="entry name" value="ParAB_family"/>
    <property type="match status" value="1"/>
</dbReference>
<name>A0A951QF18_9CYAN</name>